<accession>A0ABD3KL57</accession>
<feature type="compositionally biased region" description="Basic and acidic residues" evidence="1">
    <location>
        <begin position="159"/>
        <end position="182"/>
    </location>
</feature>
<evidence type="ECO:0000313" key="3">
    <source>
        <dbReference type="Proteomes" id="UP001634007"/>
    </source>
</evidence>
<sequence length="182" mass="19858">MNPFSSELHPSWFTKAYSCNTDILTKALQKSISSAVTTTVATTTTTSSNNADTLTPNVVYPFLKHQSEPTPSISTTIAVAPLGSSQEATVPKAERVSILNTSKVPKQESCASKRFQTTYTFARLANFRQMVQLVTDTRLGGKEASGVGANPQARATKAQKPDHQSDHQHRLVREIRNGTHEK</sequence>
<comment type="caution">
    <text evidence="2">The sequence shown here is derived from an EMBL/GenBank/DDBJ whole genome shotgun (WGS) entry which is preliminary data.</text>
</comment>
<dbReference type="EMBL" id="JBJKBG010000005">
    <property type="protein sequence ID" value="KAL3740073.1"/>
    <property type="molecule type" value="Genomic_DNA"/>
</dbReference>
<organism evidence="2 3">
    <name type="scientific">Eucalyptus globulus</name>
    <name type="common">Tasmanian blue gum</name>
    <dbReference type="NCBI Taxonomy" id="34317"/>
    <lineage>
        <taxon>Eukaryota</taxon>
        <taxon>Viridiplantae</taxon>
        <taxon>Streptophyta</taxon>
        <taxon>Embryophyta</taxon>
        <taxon>Tracheophyta</taxon>
        <taxon>Spermatophyta</taxon>
        <taxon>Magnoliopsida</taxon>
        <taxon>eudicotyledons</taxon>
        <taxon>Gunneridae</taxon>
        <taxon>Pentapetalae</taxon>
        <taxon>rosids</taxon>
        <taxon>malvids</taxon>
        <taxon>Myrtales</taxon>
        <taxon>Myrtaceae</taxon>
        <taxon>Myrtoideae</taxon>
        <taxon>Eucalypteae</taxon>
        <taxon>Eucalyptus</taxon>
    </lineage>
</organism>
<reference evidence="2 3" key="1">
    <citation type="submission" date="2024-11" db="EMBL/GenBank/DDBJ databases">
        <title>Chromosome-level genome assembly of Eucalyptus globulus Labill. provides insights into its genome evolution.</title>
        <authorList>
            <person name="Li X."/>
        </authorList>
    </citation>
    <scope>NUCLEOTIDE SEQUENCE [LARGE SCALE GENOMIC DNA]</scope>
    <source>
        <strain evidence="2">CL2024</strain>
        <tissue evidence="2">Fresh tender leaves</tissue>
    </source>
</reference>
<protein>
    <submittedName>
        <fullName evidence="2">Uncharacterized protein</fullName>
    </submittedName>
</protein>
<dbReference type="Proteomes" id="UP001634007">
    <property type="component" value="Unassembled WGS sequence"/>
</dbReference>
<evidence type="ECO:0000313" key="2">
    <source>
        <dbReference type="EMBL" id="KAL3740073.1"/>
    </source>
</evidence>
<feature type="region of interest" description="Disordered" evidence="1">
    <location>
        <begin position="140"/>
        <end position="182"/>
    </location>
</feature>
<gene>
    <name evidence="2" type="ORF">ACJRO7_021364</name>
</gene>
<name>A0ABD3KL57_EUCGL</name>
<evidence type="ECO:0000256" key="1">
    <source>
        <dbReference type="SAM" id="MobiDB-lite"/>
    </source>
</evidence>
<dbReference type="AlphaFoldDB" id="A0ABD3KL57"/>
<keyword evidence="3" id="KW-1185">Reference proteome</keyword>
<proteinExistence type="predicted"/>